<gene>
    <name evidence="1" type="ORF">GAN59_13230</name>
</gene>
<proteinExistence type="predicted"/>
<dbReference type="RefSeq" id="WP_259000958.1">
    <property type="nucleotide sequence ID" value="NZ_CAXTFL010000037.1"/>
</dbReference>
<organism evidence="1 2">
    <name type="scientific">Bacteroides thetaiotaomicron</name>
    <dbReference type="NCBI Taxonomy" id="818"/>
    <lineage>
        <taxon>Bacteria</taxon>
        <taxon>Pseudomonadati</taxon>
        <taxon>Bacteroidota</taxon>
        <taxon>Bacteroidia</taxon>
        <taxon>Bacteroidales</taxon>
        <taxon>Bacteroidaceae</taxon>
        <taxon>Bacteroides</taxon>
    </lineage>
</organism>
<accession>A0A6I0S9B6</accession>
<evidence type="ECO:0000313" key="1">
    <source>
        <dbReference type="EMBL" id="KAB4473331.1"/>
    </source>
</evidence>
<comment type="caution">
    <text evidence="1">The sequence shown here is derived from an EMBL/GenBank/DDBJ whole genome shotgun (WGS) entry which is preliminary data.</text>
</comment>
<reference evidence="1 2" key="1">
    <citation type="journal article" date="2019" name="Nat. Med.">
        <title>A library of human gut bacterial isolates paired with longitudinal multiomics data enables mechanistic microbiome research.</title>
        <authorList>
            <person name="Poyet M."/>
            <person name="Groussin M."/>
            <person name="Gibbons S.M."/>
            <person name="Avila-Pacheco J."/>
            <person name="Jiang X."/>
            <person name="Kearney S.M."/>
            <person name="Perrotta A.R."/>
            <person name="Berdy B."/>
            <person name="Zhao S."/>
            <person name="Lieberman T.D."/>
            <person name="Swanson P.K."/>
            <person name="Smith M."/>
            <person name="Roesemann S."/>
            <person name="Alexander J.E."/>
            <person name="Rich S.A."/>
            <person name="Livny J."/>
            <person name="Vlamakis H."/>
            <person name="Clish C."/>
            <person name="Bullock K."/>
            <person name="Deik A."/>
            <person name="Scott J."/>
            <person name="Pierce K.A."/>
            <person name="Xavier R.J."/>
            <person name="Alm E.J."/>
        </authorList>
    </citation>
    <scope>NUCLEOTIDE SEQUENCE [LARGE SCALE GENOMIC DNA]</scope>
    <source>
        <strain evidence="1 2">BIOML-A156</strain>
    </source>
</reference>
<sequence>MKRNSLESELEECGKRAEAILNRLTSPQLSASEYDQLLAEYNSELLRYNKIETELLLVGIPPSKRTMQQEKILRERMRN</sequence>
<dbReference type="AlphaFoldDB" id="A0A6I0S9B6"/>
<evidence type="ECO:0000313" key="2">
    <source>
        <dbReference type="Proteomes" id="UP000488521"/>
    </source>
</evidence>
<dbReference type="Proteomes" id="UP000488521">
    <property type="component" value="Unassembled WGS sequence"/>
</dbReference>
<dbReference type="EMBL" id="WCRS01000008">
    <property type="protein sequence ID" value="KAB4473331.1"/>
    <property type="molecule type" value="Genomic_DNA"/>
</dbReference>
<name>A0A6I0S9B6_BACT4</name>
<protein>
    <submittedName>
        <fullName evidence="1">Uncharacterized protein</fullName>
    </submittedName>
</protein>